<dbReference type="EMBL" id="JBCGBO010000005">
    <property type="protein sequence ID" value="KAK9201683.1"/>
    <property type="molecule type" value="Genomic_DNA"/>
</dbReference>
<dbReference type="GO" id="GO:0003677">
    <property type="term" value="F:DNA binding"/>
    <property type="evidence" value="ECO:0007669"/>
    <property type="project" value="UniProtKB-KW"/>
</dbReference>
<evidence type="ECO:0000313" key="3">
    <source>
        <dbReference type="Proteomes" id="UP001428341"/>
    </source>
</evidence>
<dbReference type="AlphaFoldDB" id="A0AAP0MA75"/>
<keyword evidence="1" id="KW-0238">DNA-binding</keyword>
<reference evidence="2 3" key="1">
    <citation type="submission" date="2024-05" db="EMBL/GenBank/DDBJ databases">
        <title>Haplotype-resolved chromosome-level genome assembly of Huyou (Citrus changshanensis).</title>
        <authorList>
            <person name="Miao C."/>
            <person name="Chen W."/>
            <person name="Wu Y."/>
            <person name="Wang L."/>
            <person name="Zhao S."/>
            <person name="Grierson D."/>
            <person name="Xu C."/>
            <person name="Chen K."/>
        </authorList>
    </citation>
    <scope>NUCLEOTIDE SEQUENCE [LARGE SCALE GENOMIC DNA]</scope>
    <source>
        <strain evidence="2">01-14</strain>
        <tissue evidence="2">Leaf</tissue>
    </source>
</reference>
<proteinExistence type="predicted"/>
<comment type="caution">
    <text evidence="2">The sequence shown here is derived from an EMBL/GenBank/DDBJ whole genome shotgun (WGS) entry which is preliminary data.</text>
</comment>
<keyword evidence="3" id="KW-1185">Reference proteome</keyword>
<dbReference type="Proteomes" id="UP001428341">
    <property type="component" value="Unassembled WGS sequence"/>
</dbReference>
<gene>
    <name evidence="2" type="ORF">WN944_016889</name>
</gene>
<evidence type="ECO:0000313" key="2">
    <source>
        <dbReference type="EMBL" id="KAK9201683.1"/>
    </source>
</evidence>
<dbReference type="CDD" id="cd11393">
    <property type="entry name" value="bHLH_AtbHLH_like"/>
    <property type="match status" value="1"/>
</dbReference>
<protein>
    <submittedName>
        <fullName evidence="2">Uncharacterized protein</fullName>
    </submittedName>
</protein>
<accession>A0AAP0MA75</accession>
<evidence type="ECO:0000256" key="1">
    <source>
        <dbReference type="ARBA" id="ARBA00023125"/>
    </source>
</evidence>
<organism evidence="2 3">
    <name type="scientific">Citrus x changshan-huyou</name>
    <dbReference type="NCBI Taxonomy" id="2935761"/>
    <lineage>
        <taxon>Eukaryota</taxon>
        <taxon>Viridiplantae</taxon>
        <taxon>Streptophyta</taxon>
        <taxon>Embryophyta</taxon>
        <taxon>Tracheophyta</taxon>
        <taxon>Spermatophyta</taxon>
        <taxon>Magnoliopsida</taxon>
        <taxon>eudicotyledons</taxon>
        <taxon>Gunneridae</taxon>
        <taxon>Pentapetalae</taxon>
        <taxon>rosids</taxon>
        <taxon>malvids</taxon>
        <taxon>Sapindales</taxon>
        <taxon>Rutaceae</taxon>
        <taxon>Aurantioideae</taxon>
        <taxon>Citrus</taxon>
    </lineage>
</organism>
<sequence>MEGQSDQQKFQWLMLSNFDGNANDESHGPGYDLNQPFVAEAGWYGNQHNSLPLPQWPYSWKAPRSYIDLIAESSTFLENATGADMLECITSPVGGGHSVYGGSEIQRELLFNNLGNPCGHTPPYGDSEIQKELLFNNLGNACGHAPAYPFFDLDASKVRFQNPYDVVESQNSNFMFFPQQILSQVDANISHQNQTLWRQEPYEECNVSQLYPRVTVAPSIYLSKQRSRVASASYRASRIPFSAIAETNVSTPILNGPTNMCRKTRRAERIRALQELLPHSVEYSKDAIVIRKWRYVVYAFWDPNVRRHAMSSSNDCGCEILKVSTGSFLVLQGGHAAVVDDTIDYIKFLQSQVKEPSQSGFECQPTSDPFVFLEGYGHYILNEQNTNEPFEEMVAELPKMNPSAARQLLEGSGLYLI</sequence>
<name>A0AAP0MA75_9ROSI</name>
<dbReference type="InterPro" id="IPR045239">
    <property type="entry name" value="bHLH95_bHLH"/>
</dbReference>